<comment type="caution">
    <text evidence="7">The sequence shown here is derived from an EMBL/GenBank/DDBJ whole genome shotgun (WGS) entry which is preliminary data.</text>
</comment>
<reference evidence="7 8" key="1">
    <citation type="journal article" date="2016" name="Nat. Commun.">
        <title>Thousands of microbial genomes shed light on interconnected biogeochemical processes in an aquifer system.</title>
        <authorList>
            <person name="Anantharaman K."/>
            <person name="Brown C.T."/>
            <person name="Hug L.A."/>
            <person name="Sharon I."/>
            <person name="Castelle C.J."/>
            <person name="Probst A.J."/>
            <person name="Thomas B.C."/>
            <person name="Singh A."/>
            <person name="Wilkins M.J."/>
            <person name="Karaoz U."/>
            <person name="Brodie E.L."/>
            <person name="Williams K.H."/>
            <person name="Hubbard S.S."/>
            <person name="Banfield J.F."/>
        </authorList>
    </citation>
    <scope>NUCLEOTIDE SEQUENCE [LARGE SCALE GENOMIC DNA]</scope>
</reference>
<keyword evidence="5 6" id="KW-0472">Membrane</keyword>
<accession>A0A1F7X5T3</accession>
<organism evidence="7 8">
    <name type="scientific">Candidatus Woesebacteria bacterium RBG_13_34_9</name>
    <dbReference type="NCBI Taxonomy" id="1802477"/>
    <lineage>
        <taxon>Bacteria</taxon>
        <taxon>Candidatus Woeseibacteriota</taxon>
    </lineage>
</organism>
<feature type="transmembrane region" description="Helical" evidence="6">
    <location>
        <begin position="269"/>
        <end position="290"/>
    </location>
</feature>
<gene>
    <name evidence="7" type="ORF">A2159_01525</name>
</gene>
<feature type="transmembrane region" description="Helical" evidence="6">
    <location>
        <begin position="97"/>
        <end position="118"/>
    </location>
</feature>
<feature type="transmembrane region" description="Helical" evidence="6">
    <location>
        <begin position="225"/>
        <end position="248"/>
    </location>
</feature>
<keyword evidence="3 6" id="KW-0812">Transmembrane</keyword>
<dbReference type="EMBL" id="MGFP01000013">
    <property type="protein sequence ID" value="OGM10422.1"/>
    <property type="molecule type" value="Genomic_DNA"/>
</dbReference>
<name>A0A1F7X5T3_9BACT</name>
<feature type="transmembrane region" description="Helical" evidence="6">
    <location>
        <begin position="130"/>
        <end position="150"/>
    </location>
</feature>
<evidence type="ECO:0000256" key="2">
    <source>
        <dbReference type="ARBA" id="ARBA00022475"/>
    </source>
</evidence>
<dbReference type="PANTHER" id="PTHR30250">
    <property type="entry name" value="PST FAMILY PREDICTED COLANIC ACID TRANSPORTER"/>
    <property type="match status" value="1"/>
</dbReference>
<evidence type="ECO:0000256" key="4">
    <source>
        <dbReference type="ARBA" id="ARBA00022989"/>
    </source>
</evidence>
<dbReference type="InterPro" id="IPR050833">
    <property type="entry name" value="Poly_Biosynth_Transport"/>
</dbReference>
<evidence type="ECO:0000256" key="5">
    <source>
        <dbReference type="ARBA" id="ARBA00023136"/>
    </source>
</evidence>
<evidence type="ECO:0000313" key="7">
    <source>
        <dbReference type="EMBL" id="OGM10422.1"/>
    </source>
</evidence>
<keyword evidence="2" id="KW-1003">Cell membrane</keyword>
<evidence type="ECO:0000313" key="8">
    <source>
        <dbReference type="Proteomes" id="UP000179219"/>
    </source>
</evidence>
<comment type="subcellular location">
    <subcellularLocation>
        <location evidence="1">Cell membrane</location>
        <topology evidence="1">Multi-pass membrane protein</topology>
    </subcellularLocation>
</comment>
<evidence type="ECO:0008006" key="9">
    <source>
        <dbReference type="Google" id="ProtNLM"/>
    </source>
</evidence>
<feature type="transmembrane region" description="Helical" evidence="6">
    <location>
        <begin position="337"/>
        <end position="355"/>
    </location>
</feature>
<feature type="transmembrane region" description="Helical" evidence="6">
    <location>
        <begin position="302"/>
        <end position="325"/>
    </location>
</feature>
<dbReference type="PANTHER" id="PTHR30250:SF11">
    <property type="entry name" value="O-ANTIGEN TRANSPORTER-RELATED"/>
    <property type="match status" value="1"/>
</dbReference>
<feature type="transmembrane region" description="Helical" evidence="6">
    <location>
        <begin position="35"/>
        <end position="58"/>
    </location>
</feature>
<sequence length="388" mass="43130">MSSMIASFLGGIVLSSLFARIWPSDIYGQYSFLNSAIAFVSILALPGMSAAIVQAVVEGKEGFFKRSVKIVGKFSIIGGVILLCGSVYFYFRQNLNLALATGIAAFAFPLVNTGGLYASFFAGRRNFKTLAILNTSAQYISILATSLALLKFPSLVMVALFSNWSTAIFNTFVLFFTIRKLKNNRDDKKLEKLGITLSFGSTIILGVDYFDRFMIPVFLGFSQNAIYAFAILIPLQIHSFFKIFSSLAQPKITDISEKNIKKDLIKKSLQLEVVVAIIVIAYIFSAPTIFKILYPQYQNSAVFLSQMFSLTLLYYPINLFGFYLIKKRAIRKGLLSSVIYGIVSVSSLLIFLPLWGLIGAVVAKIVTRIIQIVIVKIVFDTELKTTRY</sequence>
<protein>
    <recommendedName>
        <fullName evidence="9">Polysaccharide biosynthesis protein C-terminal domain-containing protein</fullName>
    </recommendedName>
</protein>
<evidence type="ECO:0000256" key="1">
    <source>
        <dbReference type="ARBA" id="ARBA00004651"/>
    </source>
</evidence>
<feature type="transmembrane region" description="Helical" evidence="6">
    <location>
        <begin position="70"/>
        <end position="91"/>
    </location>
</feature>
<dbReference type="InterPro" id="IPR002797">
    <property type="entry name" value="Polysacc_synth"/>
</dbReference>
<evidence type="ECO:0000256" key="6">
    <source>
        <dbReference type="SAM" id="Phobius"/>
    </source>
</evidence>
<dbReference type="Proteomes" id="UP000179219">
    <property type="component" value="Unassembled WGS sequence"/>
</dbReference>
<dbReference type="AlphaFoldDB" id="A0A1F7X5T3"/>
<dbReference type="Pfam" id="PF01943">
    <property type="entry name" value="Polysacc_synt"/>
    <property type="match status" value="1"/>
</dbReference>
<proteinExistence type="predicted"/>
<evidence type="ECO:0000256" key="3">
    <source>
        <dbReference type="ARBA" id="ARBA00022692"/>
    </source>
</evidence>
<feature type="transmembrane region" description="Helical" evidence="6">
    <location>
        <begin position="190"/>
        <end position="210"/>
    </location>
</feature>
<feature type="transmembrane region" description="Helical" evidence="6">
    <location>
        <begin position="156"/>
        <end position="178"/>
    </location>
</feature>
<dbReference type="GO" id="GO:0005886">
    <property type="term" value="C:plasma membrane"/>
    <property type="evidence" value="ECO:0007669"/>
    <property type="project" value="UniProtKB-SubCell"/>
</dbReference>
<keyword evidence="4 6" id="KW-1133">Transmembrane helix</keyword>
<feature type="transmembrane region" description="Helical" evidence="6">
    <location>
        <begin position="361"/>
        <end position="379"/>
    </location>
</feature>